<dbReference type="AlphaFoldDB" id="W1PBX0"/>
<dbReference type="SMART" id="SM00508">
    <property type="entry name" value="PostSET"/>
    <property type="match status" value="1"/>
</dbReference>
<dbReference type="GO" id="GO:0046975">
    <property type="term" value="F:histone H3K36 methyltransferase activity"/>
    <property type="evidence" value="ECO:0000318"/>
    <property type="project" value="GO_Central"/>
</dbReference>
<evidence type="ECO:0000256" key="8">
    <source>
        <dbReference type="ARBA" id="ARBA00023242"/>
    </source>
</evidence>
<dbReference type="SUPFAM" id="SSF82199">
    <property type="entry name" value="SET domain"/>
    <property type="match status" value="1"/>
</dbReference>
<comment type="function">
    <text evidence="10">Histone methyltransferase.</text>
</comment>
<dbReference type="PROSITE" id="PS51578">
    <property type="entry name" value="SAM_MT43_SET2_2"/>
    <property type="match status" value="1"/>
</dbReference>
<dbReference type="GO" id="GO:0000785">
    <property type="term" value="C:chromatin"/>
    <property type="evidence" value="ECO:0000318"/>
    <property type="project" value="GO_Central"/>
</dbReference>
<dbReference type="GO" id="GO:0006355">
    <property type="term" value="P:regulation of DNA-templated transcription"/>
    <property type="evidence" value="ECO:0000318"/>
    <property type="project" value="GO_Central"/>
</dbReference>
<dbReference type="eggNOG" id="KOG1525">
    <property type="taxonomic scope" value="Eukaryota"/>
</dbReference>
<evidence type="ECO:0000259" key="11">
    <source>
        <dbReference type="PROSITE" id="PS50280"/>
    </source>
</evidence>
<dbReference type="STRING" id="13333.W1PBX0"/>
<evidence type="ECO:0000256" key="3">
    <source>
        <dbReference type="ARBA" id="ARBA00022454"/>
    </source>
</evidence>
<dbReference type="InterPro" id="IPR047893">
    <property type="entry name" value="ASHR3-like_SET"/>
</dbReference>
<dbReference type="SUPFAM" id="SSF63748">
    <property type="entry name" value="Tudor/PWWP/MBT"/>
    <property type="match status" value="1"/>
</dbReference>
<dbReference type="PROSITE" id="PS51215">
    <property type="entry name" value="AWS"/>
    <property type="match status" value="1"/>
</dbReference>
<dbReference type="InterPro" id="IPR025787">
    <property type="entry name" value="Hist-Lys_N-MeTrfase_SET2_plant"/>
</dbReference>
<evidence type="ECO:0000313" key="14">
    <source>
        <dbReference type="EMBL" id="ERN04535.1"/>
    </source>
</evidence>
<dbReference type="Gramene" id="ERN04535">
    <property type="protein sequence ID" value="ERN04535"/>
    <property type="gene ID" value="AMTR_s00081p00153110"/>
</dbReference>
<evidence type="ECO:0000256" key="7">
    <source>
        <dbReference type="ARBA" id="ARBA00022853"/>
    </source>
</evidence>
<keyword evidence="6" id="KW-0949">S-adenosyl-L-methionine</keyword>
<evidence type="ECO:0000259" key="12">
    <source>
        <dbReference type="PROSITE" id="PS50868"/>
    </source>
</evidence>
<dbReference type="GO" id="GO:0005634">
    <property type="term" value="C:nucleus"/>
    <property type="evidence" value="ECO:0000318"/>
    <property type="project" value="GO_Central"/>
</dbReference>
<keyword evidence="7" id="KW-0156">Chromatin regulator</keyword>
<keyword evidence="9" id="KW-0137">Centromere</keyword>
<keyword evidence="4" id="KW-0489">Methyltransferase</keyword>
<comment type="subcellular location">
    <subcellularLocation>
        <location evidence="2">Chromosome</location>
        <location evidence="2">Centromere</location>
    </subcellularLocation>
    <subcellularLocation>
        <location evidence="1">Nucleus</location>
    </subcellularLocation>
</comment>
<dbReference type="PROSITE" id="PS50868">
    <property type="entry name" value="POST_SET"/>
    <property type="match status" value="1"/>
</dbReference>
<evidence type="ECO:0000256" key="4">
    <source>
        <dbReference type="ARBA" id="ARBA00022603"/>
    </source>
</evidence>
<evidence type="ECO:0000256" key="10">
    <source>
        <dbReference type="ARBA" id="ARBA00054897"/>
    </source>
</evidence>
<dbReference type="GO" id="GO:0032259">
    <property type="term" value="P:methylation"/>
    <property type="evidence" value="ECO:0007669"/>
    <property type="project" value="UniProtKB-KW"/>
</dbReference>
<name>W1PBX0_AMBTC</name>
<evidence type="ECO:0000256" key="5">
    <source>
        <dbReference type="ARBA" id="ARBA00022679"/>
    </source>
</evidence>
<dbReference type="SMART" id="SM00570">
    <property type="entry name" value="AWS"/>
    <property type="match status" value="1"/>
</dbReference>
<gene>
    <name evidence="14" type="ORF">AMTR_s00081p00153110</name>
</gene>
<dbReference type="FunFam" id="2.170.270.10:FF:000034">
    <property type="entry name" value="Histone-lysine N-methyltransferase"/>
    <property type="match status" value="1"/>
</dbReference>
<dbReference type="CDD" id="cd19175">
    <property type="entry name" value="SET_ASHR3-like"/>
    <property type="match status" value="1"/>
</dbReference>
<organism evidence="14 15">
    <name type="scientific">Amborella trichopoda</name>
    <dbReference type="NCBI Taxonomy" id="13333"/>
    <lineage>
        <taxon>Eukaryota</taxon>
        <taxon>Viridiplantae</taxon>
        <taxon>Streptophyta</taxon>
        <taxon>Embryophyta</taxon>
        <taxon>Tracheophyta</taxon>
        <taxon>Spermatophyta</taxon>
        <taxon>Magnoliopsida</taxon>
        <taxon>Amborellales</taxon>
        <taxon>Amborellaceae</taxon>
        <taxon>Amborella</taxon>
    </lineage>
</organism>
<evidence type="ECO:0000256" key="1">
    <source>
        <dbReference type="ARBA" id="ARBA00004123"/>
    </source>
</evidence>
<feature type="domain" description="AWS" evidence="13">
    <location>
        <begin position="80"/>
        <end position="129"/>
    </location>
</feature>
<dbReference type="OMA" id="SSTCKCE"/>
<reference evidence="15" key="1">
    <citation type="journal article" date="2013" name="Science">
        <title>The Amborella genome and the evolution of flowering plants.</title>
        <authorList>
            <consortium name="Amborella Genome Project"/>
        </authorList>
    </citation>
    <scope>NUCLEOTIDE SEQUENCE [LARGE SCALE GENOMIC DNA]</scope>
</reference>
<evidence type="ECO:0000259" key="13">
    <source>
        <dbReference type="PROSITE" id="PS51215"/>
    </source>
</evidence>
<accession>W1PBX0</accession>
<dbReference type="EMBL" id="KI394223">
    <property type="protein sequence ID" value="ERN04535.1"/>
    <property type="molecule type" value="Genomic_DNA"/>
</dbReference>
<dbReference type="PROSITE" id="PS50280">
    <property type="entry name" value="SET"/>
    <property type="match status" value="1"/>
</dbReference>
<evidence type="ECO:0000256" key="6">
    <source>
        <dbReference type="ARBA" id="ARBA00022691"/>
    </source>
</evidence>
<dbReference type="Gene3D" id="2.170.270.10">
    <property type="entry name" value="SET domain"/>
    <property type="match status" value="1"/>
</dbReference>
<evidence type="ECO:0008006" key="16">
    <source>
        <dbReference type="Google" id="ProtNLM"/>
    </source>
</evidence>
<dbReference type="Proteomes" id="UP000017836">
    <property type="component" value="Unassembled WGS sequence"/>
</dbReference>
<evidence type="ECO:0000256" key="9">
    <source>
        <dbReference type="ARBA" id="ARBA00023328"/>
    </source>
</evidence>
<dbReference type="InterPro" id="IPR050777">
    <property type="entry name" value="SET2_Histone-Lys_MeTrsfase"/>
</dbReference>
<proteinExistence type="predicted"/>
<dbReference type="InterPro" id="IPR001214">
    <property type="entry name" value="SET_dom"/>
</dbReference>
<keyword evidence="8" id="KW-0539">Nucleus</keyword>
<dbReference type="GO" id="GO:0000775">
    <property type="term" value="C:chromosome, centromeric region"/>
    <property type="evidence" value="ECO:0007669"/>
    <property type="project" value="UniProtKB-SubCell"/>
</dbReference>
<dbReference type="HOGENOM" id="CLU_020840_1_0_1"/>
<dbReference type="SMART" id="SM00317">
    <property type="entry name" value="SET"/>
    <property type="match status" value="1"/>
</dbReference>
<dbReference type="PANTHER" id="PTHR22884">
    <property type="entry name" value="SET DOMAIN PROTEINS"/>
    <property type="match status" value="1"/>
</dbReference>
<dbReference type="Pfam" id="PF00856">
    <property type="entry name" value="SET"/>
    <property type="match status" value="1"/>
</dbReference>
<keyword evidence="3" id="KW-0158">Chromosome</keyword>
<dbReference type="InterPro" id="IPR046341">
    <property type="entry name" value="SET_dom_sf"/>
</dbReference>
<dbReference type="eggNOG" id="KOG1081">
    <property type="taxonomic scope" value="Eukaryota"/>
</dbReference>
<keyword evidence="15" id="KW-1185">Reference proteome</keyword>
<dbReference type="InterPro" id="IPR006560">
    <property type="entry name" value="AWS_dom"/>
</dbReference>
<evidence type="ECO:0000256" key="2">
    <source>
        <dbReference type="ARBA" id="ARBA00004584"/>
    </source>
</evidence>
<dbReference type="CDD" id="cd20404">
    <property type="entry name" value="Tudor_Agenet_AtEML-like"/>
    <property type="match status" value="1"/>
</dbReference>
<keyword evidence="5" id="KW-0808">Transferase</keyword>
<protein>
    <recommendedName>
        <fullName evidence="16">Histone-lysine N-methyltransferase</fullName>
    </recommendedName>
</protein>
<evidence type="ECO:0000313" key="15">
    <source>
        <dbReference type="Proteomes" id="UP000017836"/>
    </source>
</evidence>
<dbReference type="Gene3D" id="2.30.30.140">
    <property type="match status" value="1"/>
</dbReference>
<feature type="domain" description="Post-SET" evidence="12">
    <location>
        <begin position="254"/>
        <end position="270"/>
    </location>
</feature>
<sequence>MAATKKLKGIRVLRTQSAQKDVRNEDQESDMENMLDDVFHVPESSDEFEISDLLKKRKPPYTFIKRNVYLMKRMKRRSEDDGIFCSCRPSPGSLGVCGINCHCGMLLSTCSSNCNCGSACINKPFQHRNVKKMKLVKTEKCGFGLVADEDFKKGEFVIEYVGEVIDDKTCEDRLWKMKHRGDTSFYLCEISRDMVIDATYKGNKSRYINHSCEPNTEMQKWRSDGETRIGIFATRNIRKGDAVTYDYQFVQFGKDQECHCGTSGCRGKLGVKPNKQKLSSDVAMKLVARELAVSSATLRACRPSEKTIGSPCGGSVRFRDRVQDPSYCGKNDIPNCIGQRVKVWWPLDRRYYHGKLTYFDPNSRKHTILYDDGDIERIDMSKERWDFLTWS</sequence>
<dbReference type="InterPro" id="IPR003616">
    <property type="entry name" value="Post-SET_dom"/>
</dbReference>
<feature type="domain" description="SET" evidence="11">
    <location>
        <begin position="131"/>
        <end position="248"/>
    </location>
</feature>